<dbReference type="Proteomes" id="UP000032180">
    <property type="component" value="Chromosome 1"/>
</dbReference>
<sequence>METRWTLHASCLAECHGGTVPCGAPYDRWVLGVCAHGETGRSRKFLRLIDEMHNDGATVREATLASVLTPCAQLGALERGTL</sequence>
<organism evidence="1 2">
    <name type="scientific">Leersia perrieri</name>
    <dbReference type="NCBI Taxonomy" id="77586"/>
    <lineage>
        <taxon>Eukaryota</taxon>
        <taxon>Viridiplantae</taxon>
        <taxon>Streptophyta</taxon>
        <taxon>Embryophyta</taxon>
        <taxon>Tracheophyta</taxon>
        <taxon>Spermatophyta</taxon>
        <taxon>Magnoliopsida</taxon>
        <taxon>Liliopsida</taxon>
        <taxon>Poales</taxon>
        <taxon>Poaceae</taxon>
        <taxon>BOP clade</taxon>
        <taxon>Oryzoideae</taxon>
        <taxon>Oryzeae</taxon>
        <taxon>Oryzinae</taxon>
        <taxon>Leersia</taxon>
    </lineage>
</organism>
<name>A0A0D9V4Y2_9ORYZ</name>
<reference evidence="1 2" key="1">
    <citation type="submission" date="2012-08" db="EMBL/GenBank/DDBJ databases">
        <title>Oryza genome evolution.</title>
        <authorList>
            <person name="Wing R.A."/>
        </authorList>
    </citation>
    <scope>NUCLEOTIDE SEQUENCE</scope>
</reference>
<reference evidence="2" key="2">
    <citation type="submission" date="2013-12" db="EMBL/GenBank/DDBJ databases">
        <authorList>
            <person name="Yu Y."/>
            <person name="Lee S."/>
            <person name="de Baynast K."/>
            <person name="Wissotski M."/>
            <person name="Liu L."/>
            <person name="Talag J."/>
            <person name="Goicoechea J."/>
            <person name="Angelova A."/>
            <person name="Jetty R."/>
            <person name="Kudrna D."/>
            <person name="Golser W."/>
            <person name="Rivera L."/>
            <person name="Zhang J."/>
            <person name="Wing R."/>
        </authorList>
    </citation>
    <scope>NUCLEOTIDE SEQUENCE</scope>
</reference>
<evidence type="ECO:0008006" key="3">
    <source>
        <dbReference type="Google" id="ProtNLM"/>
    </source>
</evidence>
<reference evidence="1" key="3">
    <citation type="submission" date="2015-04" db="UniProtKB">
        <authorList>
            <consortium name="EnsemblPlants"/>
        </authorList>
    </citation>
    <scope>IDENTIFICATION</scope>
</reference>
<dbReference type="Gramene" id="LPERR01G24730.1">
    <property type="protein sequence ID" value="LPERR01G24730.1"/>
    <property type="gene ID" value="LPERR01G24730"/>
</dbReference>
<evidence type="ECO:0000313" key="2">
    <source>
        <dbReference type="Proteomes" id="UP000032180"/>
    </source>
</evidence>
<protein>
    <recommendedName>
        <fullName evidence="3">Pentatricopeptide repeat-containing protein</fullName>
    </recommendedName>
</protein>
<dbReference type="AlphaFoldDB" id="A0A0D9V4Y2"/>
<dbReference type="EnsemblPlants" id="LPERR01G24730.1">
    <property type="protein sequence ID" value="LPERR01G24730.1"/>
    <property type="gene ID" value="LPERR01G24730"/>
</dbReference>
<proteinExistence type="predicted"/>
<keyword evidence="2" id="KW-1185">Reference proteome</keyword>
<dbReference type="HOGENOM" id="CLU_2561570_0_0_1"/>
<evidence type="ECO:0000313" key="1">
    <source>
        <dbReference type="EnsemblPlants" id="LPERR01G24730.1"/>
    </source>
</evidence>
<accession>A0A0D9V4Y2</accession>